<feature type="domain" description="DUF7330" evidence="2">
    <location>
        <begin position="90"/>
        <end position="240"/>
    </location>
</feature>
<protein>
    <recommendedName>
        <fullName evidence="2">DUF7330 domain-containing protein</fullName>
    </recommendedName>
</protein>
<feature type="compositionally biased region" description="Basic and acidic residues" evidence="1">
    <location>
        <begin position="276"/>
        <end position="287"/>
    </location>
</feature>
<dbReference type="EMBL" id="JANVFT010000030">
    <property type="protein sequence ID" value="KAJ4495373.1"/>
    <property type="molecule type" value="Genomic_DNA"/>
</dbReference>
<name>A0ABQ8VIQ5_9AGAR</name>
<organism evidence="3 4">
    <name type="scientific">Lentinula lateritia</name>
    <dbReference type="NCBI Taxonomy" id="40482"/>
    <lineage>
        <taxon>Eukaryota</taxon>
        <taxon>Fungi</taxon>
        <taxon>Dikarya</taxon>
        <taxon>Basidiomycota</taxon>
        <taxon>Agaricomycotina</taxon>
        <taxon>Agaricomycetes</taxon>
        <taxon>Agaricomycetidae</taxon>
        <taxon>Agaricales</taxon>
        <taxon>Marasmiineae</taxon>
        <taxon>Omphalotaceae</taxon>
        <taxon>Lentinula</taxon>
    </lineage>
</organism>
<dbReference type="Proteomes" id="UP001150217">
    <property type="component" value="Unassembled WGS sequence"/>
</dbReference>
<dbReference type="Pfam" id="PF24016">
    <property type="entry name" value="DUF7330"/>
    <property type="match status" value="1"/>
</dbReference>
<proteinExistence type="predicted"/>
<feature type="compositionally biased region" description="Low complexity" evidence="1">
    <location>
        <begin position="47"/>
        <end position="67"/>
    </location>
</feature>
<evidence type="ECO:0000313" key="4">
    <source>
        <dbReference type="Proteomes" id="UP001150217"/>
    </source>
</evidence>
<feature type="compositionally biased region" description="Basic residues" evidence="1">
    <location>
        <begin position="329"/>
        <end position="338"/>
    </location>
</feature>
<feature type="compositionally biased region" description="Acidic residues" evidence="1">
    <location>
        <begin position="265"/>
        <end position="275"/>
    </location>
</feature>
<comment type="caution">
    <text evidence="3">The sequence shown here is derived from an EMBL/GenBank/DDBJ whole genome shotgun (WGS) entry which is preliminary data.</text>
</comment>
<reference evidence="3" key="1">
    <citation type="submission" date="2022-08" db="EMBL/GenBank/DDBJ databases">
        <title>A Global Phylogenomic Analysis of the Shiitake Genus Lentinula.</title>
        <authorList>
            <consortium name="DOE Joint Genome Institute"/>
            <person name="Sierra-Patev S."/>
            <person name="Min B."/>
            <person name="Naranjo-Ortiz M."/>
            <person name="Looney B."/>
            <person name="Konkel Z."/>
            <person name="Slot J.C."/>
            <person name="Sakamoto Y."/>
            <person name="Steenwyk J.L."/>
            <person name="Rokas A."/>
            <person name="Carro J."/>
            <person name="Camarero S."/>
            <person name="Ferreira P."/>
            <person name="Molpeceres G."/>
            <person name="Ruiz-Duenas F.J."/>
            <person name="Serrano A."/>
            <person name="Henrissat B."/>
            <person name="Drula E."/>
            <person name="Hughes K.W."/>
            <person name="Mata J.L."/>
            <person name="Ishikawa N.K."/>
            <person name="Vargas-Isla R."/>
            <person name="Ushijima S."/>
            <person name="Smith C.A."/>
            <person name="Ahrendt S."/>
            <person name="Andreopoulos W."/>
            <person name="He G."/>
            <person name="Labutti K."/>
            <person name="Lipzen A."/>
            <person name="Ng V."/>
            <person name="Riley R."/>
            <person name="Sandor L."/>
            <person name="Barry K."/>
            <person name="Martinez A.T."/>
            <person name="Xiao Y."/>
            <person name="Gibbons J.G."/>
            <person name="Terashima K."/>
            <person name="Grigoriev I.V."/>
            <person name="Hibbett D.S."/>
        </authorList>
    </citation>
    <scope>NUCLEOTIDE SEQUENCE</scope>
    <source>
        <strain evidence="3">RHP3577 ss4</strain>
    </source>
</reference>
<evidence type="ECO:0000259" key="2">
    <source>
        <dbReference type="Pfam" id="PF24016"/>
    </source>
</evidence>
<gene>
    <name evidence="3" type="ORF">C8R41DRAFT_291749</name>
</gene>
<keyword evidence="4" id="KW-1185">Reference proteome</keyword>
<accession>A0ABQ8VIQ5</accession>
<feature type="region of interest" description="Disordered" evidence="1">
    <location>
        <begin position="45"/>
        <end position="71"/>
    </location>
</feature>
<feature type="region of interest" description="Disordered" evidence="1">
    <location>
        <begin position="248"/>
        <end position="287"/>
    </location>
</feature>
<dbReference type="InterPro" id="IPR055754">
    <property type="entry name" value="DUF7330"/>
</dbReference>
<feature type="region of interest" description="Disordered" evidence="1">
    <location>
        <begin position="326"/>
        <end position="371"/>
    </location>
</feature>
<feature type="compositionally biased region" description="Polar residues" evidence="1">
    <location>
        <begin position="248"/>
        <end position="260"/>
    </location>
</feature>
<evidence type="ECO:0000256" key="1">
    <source>
        <dbReference type="SAM" id="MobiDB-lite"/>
    </source>
</evidence>
<sequence length="371" mass="39914">MIIQTDKALQDGSRTLRNLLKRSGYSEEIDSPPDYEEIEGTDALHESTPISNTPSSSTATTPITGPPVSLARPHSARAVTNNASKNSPANNISISHPFGSINCAYTVDPTLTLFPSSSRGTRIQSNVKLRTNVGSIDADLTLMHGAKEDNSTLPRATMDISSKMGTVNVTLRRPSSALPTIRLFASSRAGSLSVRVPTNFHGFITAYTKIGRMTLEPLLQSSAVVLREEIKVKRVFIGDPNVLRGSADTRSVQTRIGQSTRDPESDSEGESDSDREEYGRETKNGGWEGDRIVLRTPVGNIELGYIEERHAHISQYDVVTESRAAYGRGRGHRGHGGHGGRGGGGRGRRGVNEGGRGNNQGVFLPPEPSSS</sequence>
<evidence type="ECO:0000313" key="3">
    <source>
        <dbReference type="EMBL" id="KAJ4495373.1"/>
    </source>
</evidence>